<name>A0A6C0BPN0_9ZZZZ</name>
<evidence type="ECO:0000313" key="1">
    <source>
        <dbReference type="EMBL" id="QHS94347.1"/>
    </source>
</evidence>
<dbReference type="EMBL" id="MN739220">
    <property type="protein sequence ID" value="QHS94347.1"/>
    <property type="molecule type" value="Genomic_DNA"/>
</dbReference>
<proteinExistence type="predicted"/>
<protein>
    <submittedName>
        <fullName evidence="1">Uncharacterized protein</fullName>
    </submittedName>
</protein>
<dbReference type="AlphaFoldDB" id="A0A6C0BPN0"/>
<organism evidence="1">
    <name type="scientific">viral metagenome</name>
    <dbReference type="NCBI Taxonomy" id="1070528"/>
    <lineage>
        <taxon>unclassified sequences</taxon>
        <taxon>metagenomes</taxon>
        <taxon>organismal metagenomes</taxon>
    </lineage>
</organism>
<accession>A0A6C0BPN0</accession>
<sequence length="250" mass="29163">MNTTDDVWISYKNIRERDIEHPNAVMKCNMILKNGKSCIVCPKYYCKEHDIWRCGKHRSFSLNEKDTLKKREGSIRYSGNMTLTRTNMTYEQLNVYDNDNDNDNDEIVSNRCVYCDVIVSQNMIDHICSLIKKGGAPNIYITESCFNKVPCCKVCNSSKGNKDAIEWMISKNCSQERIDMIQRRINKIPKWDEELYKGMCLKSKVFMLMINHVTTFCEIKITTPENISKDYNRMIYAMTNSVNNCILSTL</sequence>
<dbReference type="Gene3D" id="1.10.30.50">
    <property type="match status" value="1"/>
</dbReference>
<reference evidence="1" key="1">
    <citation type="journal article" date="2020" name="Nature">
        <title>Giant virus diversity and host interactions through global metagenomics.</title>
        <authorList>
            <person name="Schulz F."/>
            <person name="Roux S."/>
            <person name="Paez-Espino D."/>
            <person name="Jungbluth S."/>
            <person name="Walsh D.A."/>
            <person name="Denef V.J."/>
            <person name="McMahon K.D."/>
            <person name="Konstantinidis K.T."/>
            <person name="Eloe-Fadrosh E.A."/>
            <person name="Kyrpides N.C."/>
            <person name="Woyke T."/>
        </authorList>
    </citation>
    <scope>NUCLEOTIDE SEQUENCE</scope>
    <source>
        <strain evidence="1">GVMAG-M-3300018416-26</strain>
    </source>
</reference>